<evidence type="ECO:0000259" key="4">
    <source>
        <dbReference type="SMART" id="SM00892"/>
    </source>
</evidence>
<dbReference type="InterPro" id="IPR020821">
    <property type="entry name" value="ENPP1-3/EXOG-like_nuc-like"/>
</dbReference>
<proteinExistence type="predicted"/>
<dbReference type="PANTHER" id="PTHR13966:SF5">
    <property type="entry name" value="ENDONUCLEASE G, MITOCHONDRIAL"/>
    <property type="match status" value="1"/>
</dbReference>
<evidence type="ECO:0000313" key="6">
    <source>
        <dbReference type="Proteomes" id="UP000220133"/>
    </source>
</evidence>
<dbReference type="SMART" id="SM00477">
    <property type="entry name" value="NUC"/>
    <property type="match status" value="1"/>
</dbReference>
<dbReference type="SMART" id="SM00892">
    <property type="entry name" value="Endonuclease_NS"/>
    <property type="match status" value="1"/>
</dbReference>
<reference evidence="5 6" key="1">
    <citation type="submission" date="2017-10" db="EMBL/GenBank/DDBJ databases">
        <title>Paenichitinophaga pekingensis gen. nov., sp. nov., isolated from activated sludge.</title>
        <authorList>
            <person name="Jin D."/>
            <person name="Kong X."/>
            <person name="Deng Y."/>
            <person name="Bai Z."/>
        </authorList>
    </citation>
    <scope>NUCLEOTIDE SEQUENCE [LARGE SCALE GENOMIC DNA]</scope>
    <source>
        <strain evidence="5 6">13</strain>
    </source>
</reference>
<keyword evidence="5" id="KW-0540">Nuclease</keyword>
<dbReference type="SUPFAM" id="SSF54060">
    <property type="entry name" value="His-Me finger endonucleases"/>
    <property type="match status" value="1"/>
</dbReference>
<keyword evidence="5" id="KW-0378">Hydrolase</keyword>
<dbReference type="GO" id="GO:0016787">
    <property type="term" value="F:hydrolase activity"/>
    <property type="evidence" value="ECO:0007669"/>
    <property type="project" value="InterPro"/>
</dbReference>
<sequence>MPTTRKKKKKGNKSKQKNKFTVWLILIAAAFIVSTCSRQLTNIKEYLPTTITGNDPRPDEQVAPETSDERHLLLESFEYSAKPAYNRELLELPTGPWLFKDAMIGDLKMDHKDGKQAARLRNNGFIRMEYDLQPEAAIHVSILHARFGNDAASTWQLWYSTDRGATYKQAGNTIRSNAIQLQRAHFNIPKASALRLEIRKSGSDNNRVNIDAIAISYRDRRVVNKPSRADHKKSELDDDHLLLGNPSHASTDISFPDNYLLDKKFFKLSYNKAKGTPNWVSWHLDKNDMGKASRQKDFNQDGSLPPGWYQVSHSSYSGSGFDRGHNCPSADRTSSREANNATFYMTNMLPQAPNHNQHLWANLEEYTRGLVKRGNEVYIIMGSYGIGGIGNRGKIEKIDKKRITVPSHIWKIIVVIPYGNNDLARINKNTRVIAVNTPNSNTADHNWRKYITSVAEIEAATHYHFFTSLPDSTREILIYKTDQGR</sequence>
<dbReference type="GO" id="GO:0003676">
    <property type="term" value="F:nucleic acid binding"/>
    <property type="evidence" value="ECO:0007669"/>
    <property type="project" value="InterPro"/>
</dbReference>
<evidence type="ECO:0000259" key="3">
    <source>
        <dbReference type="SMART" id="SM00477"/>
    </source>
</evidence>
<keyword evidence="6" id="KW-1185">Reference proteome</keyword>
<evidence type="ECO:0000256" key="2">
    <source>
        <dbReference type="PIRSR" id="PIRSR640255-2"/>
    </source>
</evidence>
<keyword evidence="5" id="KW-0255">Endonuclease</keyword>
<organism evidence="5 6">
    <name type="scientific">Chitinophaga caeni</name>
    <dbReference type="NCBI Taxonomy" id="2029983"/>
    <lineage>
        <taxon>Bacteria</taxon>
        <taxon>Pseudomonadati</taxon>
        <taxon>Bacteroidota</taxon>
        <taxon>Chitinophagia</taxon>
        <taxon>Chitinophagales</taxon>
        <taxon>Chitinophagaceae</taxon>
        <taxon>Chitinophaga</taxon>
    </lineage>
</organism>
<feature type="domain" description="ENPP1-3/EXOG-like endonuclease/phosphodiesterase" evidence="3">
    <location>
        <begin position="263"/>
        <end position="472"/>
    </location>
</feature>
<accession>A0A291QPX3</accession>
<dbReference type="InterPro" id="IPR040255">
    <property type="entry name" value="Non-specific_endonuclease"/>
</dbReference>
<gene>
    <name evidence="5" type="ORF">COR50_02100</name>
</gene>
<dbReference type="Proteomes" id="UP000220133">
    <property type="component" value="Chromosome"/>
</dbReference>
<keyword evidence="2" id="KW-0479">Metal-binding</keyword>
<feature type="active site" description="Proton acceptor" evidence="1">
    <location>
        <position position="325"/>
    </location>
</feature>
<dbReference type="InterPro" id="IPR044929">
    <property type="entry name" value="DNA/RNA_non-sp_Endonuclease_sf"/>
</dbReference>
<dbReference type="GO" id="GO:0004519">
    <property type="term" value="F:endonuclease activity"/>
    <property type="evidence" value="ECO:0007669"/>
    <property type="project" value="UniProtKB-KW"/>
</dbReference>
<dbReference type="InterPro" id="IPR001604">
    <property type="entry name" value="Endo_G_ENPP1-like_dom"/>
</dbReference>
<dbReference type="Gene3D" id="3.40.570.10">
    <property type="entry name" value="Extracellular Endonuclease, subunit A"/>
    <property type="match status" value="1"/>
</dbReference>
<evidence type="ECO:0000256" key="1">
    <source>
        <dbReference type="PIRSR" id="PIRSR640255-1"/>
    </source>
</evidence>
<dbReference type="Pfam" id="PF01223">
    <property type="entry name" value="Endonuclease_NS"/>
    <property type="match status" value="1"/>
</dbReference>
<protein>
    <submittedName>
        <fullName evidence="5">Endonuclease</fullName>
    </submittedName>
</protein>
<name>A0A291QPX3_9BACT</name>
<dbReference type="KEGG" id="cbae:COR50_02100"/>
<dbReference type="CDD" id="cd00091">
    <property type="entry name" value="NUC"/>
    <property type="match status" value="1"/>
</dbReference>
<feature type="domain" description="DNA/RNA non-specific endonuclease/pyrophosphatase/phosphodiesterase" evidence="4">
    <location>
        <begin position="262"/>
        <end position="472"/>
    </location>
</feature>
<dbReference type="OrthoDB" id="9811262at2"/>
<evidence type="ECO:0000313" key="5">
    <source>
        <dbReference type="EMBL" id="ATL46049.1"/>
    </source>
</evidence>
<dbReference type="InterPro" id="IPR044925">
    <property type="entry name" value="His-Me_finger_sf"/>
</dbReference>
<dbReference type="GO" id="GO:0046872">
    <property type="term" value="F:metal ion binding"/>
    <property type="evidence" value="ECO:0007669"/>
    <property type="project" value="UniProtKB-KW"/>
</dbReference>
<dbReference type="RefSeq" id="WP_098192439.1">
    <property type="nucleotide sequence ID" value="NZ_CP023777.1"/>
</dbReference>
<dbReference type="PANTHER" id="PTHR13966">
    <property type="entry name" value="ENDONUCLEASE RELATED"/>
    <property type="match status" value="1"/>
</dbReference>
<dbReference type="EMBL" id="CP023777">
    <property type="protein sequence ID" value="ATL46049.1"/>
    <property type="molecule type" value="Genomic_DNA"/>
</dbReference>
<feature type="binding site" evidence="2">
    <location>
        <position position="356"/>
    </location>
    <ligand>
        <name>Mg(2+)</name>
        <dbReference type="ChEBI" id="CHEBI:18420"/>
        <note>catalytic</note>
    </ligand>
</feature>
<dbReference type="AlphaFoldDB" id="A0A291QPX3"/>